<sequence length="56" mass="6178">EQFEGVHRNMDWATKHCAESLALIKDQHPALTKAITALAAGIKTIDDLAQDVYSKI</sequence>
<feature type="non-terminal residue" evidence="1">
    <location>
        <position position="1"/>
    </location>
</feature>
<gene>
    <name evidence="1" type="ORF">S12H4_11304</name>
</gene>
<comment type="caution">
    <text evidence="1">The sequence shown here is derived from an EMBL/GenBank/DDBJ whole genome shotgun (WGS) entry which is preliminary data.</text>
</comment>
<dbReference type="EMBL" id="BARW01005043">
    <property type="protein sequence ID" value="GAI69454.1"/>
    <property type="molecule type" value="Genomic_DNA"/>
</dbReference>
<organism evidence="1">
    <name type="scientific">marine sediment metagenome</name>
    <dbReference type="NCBI Taxonomy" id="412755"/>
    <lineage>
        <taxon>unclassified sequences</taxon>
        <taxon>metagenomes</taxon>
        <taxon>ecological metagenomes</taxon>
    </lineage>
</organism>
<protein>
    <submittedName>
        <fullName evidence="1">Uncharacterized protein</fullName>
    </submittedName>
</protein>
<reference evidence="1" key="1">
    <citation type="journal article" date="2014" name="Front. Microbiol.">
        <title>High frequency of phylogenetically diverse reductive dehalogenase-homologous genes in deep subseafloor sedimentary metagenomes.</title>
        <authorList>
            <person name="Kawai M."/>
            <person name="Futagami T."/>
            <person name="Toyoda A."/>
            <person name="Takaki Y."/>
            <person name="Nishi S."/>
            <person name="Hori S."/>
            <person name="Arai W."/>
            <person name="Tsubouchi T."/>
            <person name="Morono Y."/>
            <person name="Uchiyama I."/>
            <person name="Ito T."/>
            <person name="Fujiyama A."/>
            <person name="Inagaki F."/>
            <person name="Takami H."/>
        </authorList>
    </citation>
    <scope>NUCLEOTIDE SEQUENCE</scope>
    <source>
        <strain evidence="1">Expedition CK06-06</strain>
    </source>
</reference>
<accession>X1SNU1</accession>
<name>X1SNU1_9ZZZZ</name>
<evidence type="ECO:0000313" key="1">
    <source>
        <dbReference type="EMBL" id="GAI69454.1"/>
    </source>
</evidence>
<dbReference type="AlphaFoldDB" id="X1SNU1"/>
<proteinExistence type="predicted"/>